<dbReference type="Proteomes" id="UP000198339">
    <property type="component" value="Unassembled WGS sequence"/>
</dbReference>
<proteinExistence type="predicted"/>
<protein>
    <submittedName>
        <fullName evidence="2">Uncharacterized protein</fullName>
    </submittedName>
</protein>
<evidence type="ECO:0000313" key="2">
    <source>
        <dbReference type="EMBL" id="SNS64262.1"/>
    </source>
</evidence>
<sequence>MPQDILPPLTGTAPSAPDSPGEEPFVADPDDLPPELAFDPVPQQTKRWAGIIPHKQRLFVAHLAATGSVTMAAKASALYQLRKREGAAGFSPPREPRGRNVARGSFGIDKREPYCPRQPLQPYPSPHDS</sequence>
<name>A0A239G6G3_9SPHN</name>
<keyword evidence="3" id="KW-1185">Reference proteome</keyword>
<feature type="region of interest" description="Disordered" evidence="1">
    <location>
        <begin position="85"/>
        <end position="129"/>
    </location>
</feature>
<feature type="compositionally biased region" description="Pro residues" evidence="1">
    <location>
        <begin position="119"/>
        <end position="129"/>
    </location>
</feature>
<dbReference type="EMBL" id="FZPA01000003">
    <property type="protein sequence ID" value="SNS64262.1"/>
    <property type="molecule type" value="Genomic_DNA"/>
</dbReference>
<evidence type="ECO:0000313" key="3">
    <source>
        <dbReference type="Proteomes" id="UP000198339"/>
    </source>
</evidence>
<feature type="region of interest" description="Disordered" evidence="1">
    <location>
        <begin position="1"/>
        <end position="39"/>
    </location>
</feature>
<organism evidence="2 3">
    <name type="scientific">Sphingopyxis indica</name>
    <dbReference type="NCBI Taxonomy" id="436663"/>
    <lineage>
        <taxon>Bacteria</taxon>
        <taxon>Pseudomonadati</taxon>
        <taxon>Pseudomonadota</taxon>
        <taxon>Alphaproteobacteria</taxon>
        <taxon>Sphingomonadales</taxon>
        <taxon>Sphingomonadaceae</taxon>
        <taxon>Sphingopyxis</taxon>
    </lineage>
</organism>
<gene>
    <name evidence="2" type="ORF">SAMN06295955_10327</name>
</gene>
<accession>A0A239G6G3</accession>
<dbReference type="AlphaFoldDB" id="A0A239G6G3"/>
<evidence type="ECO:0000256" key="1">
    <source>
        <dbReference type="SAM" id="MobiDB-lite"/>
    </source>
</evidence>
<reference evidence="2 3" key="1">
    <citation type="submission" date="2017-06" db="EMBL/GenBank/DDBJ databases">
        <authorList>
            <person name="Kim H.J."/>
            <person name="Triplett B.A."/>
        </authorList>
    </citation>
    <scope>NUCLEOTIDE SEQUENCE [LARGE SCALE GENOMIC DNA]</scope>
    <source>
        <strain evidence="2 3">DS15</strain>
    </source>
</reference>